<sequence length="292" mass="33646">MYNQLVNDARYRKVPLQKPNGMTLTQLQLNLEFASPGKIKENSDVLRTPMFNVGNPSLNSIFVSSPEFWASAAASADAIENTMSSQSSFRTRDVPEVVRRINFSQNDSPNQKSPFVSSMIKRVKERNAEKIANKKKKKREQHLMATNNGRLVPKLNEETKRLVMKSESRSLSFFLISNDSVTCLGQHLNDILQHKLYDVMLVEVFFGVLRAELIEKCVHGSKFQFVNPELFDDEYSDRTTQVLPHLVKYRDVKIHNNMVTASMNGDFKTHARFFIITMRTTSHWHFLVWSRA</sequence>
<evidence type="ECO:0000313" key="1">
    <source>
        <dbReference type="EMBL" id="KMZ74129.1"/>
    </source>
</evidence>
<protein>
    <submittedName>
        <fullName evidence="1">Uncharacterized protein</fullName>
    </submittedName>
</protein>
<dbReference type="EMBL" id="LFYR01000429">
    <property type="protein sequence ID" value="KMZ74129.1"/>
    <property type="molecule type" value="Genomic_DNA"/>
</dbReference>
<name>A0A0K9PYZ2_ZOSMR</name>
<organism evidence="1 2">
    <name type="scientific">Zostera marina</name>
    <name type="common">Eelgrass</name>
    <dbReference type="NCBI Taxonomy" id="29655"/>
    <lineage>
        <taxon>Eukaryota</taxon>
        <taxon>Viridiplantae</taxon>
        <taxon>Streptophyta</taxon>
        <taxon>Embryophyta</taxon>
        <taxon>Tracheophyta</taxon>
        <taxon>Spermatophyta</taxon>
        <taxon>Magnoliopsida</taxon>
        <taxon>Liliopsida</taxon>
        <taxon>Zosteraceae</taxon>
        <taxon>Zostera</taxon>
    </lineage>
</organism>
<comment type="caution">
    <text evidence="1">The sequence shown here is derived from an EMBL/GenBank/DDBJ whole genome shotgun (WGS) entry which is preliminary data.</text>
</comment>
<reference evidence="2" key="1">
    <citation type="journal article" date="2016" name="Nature">
        <title>The genome of the seagrass Zostera marina reveals angiosperm adaptation to the sea.</title>
        <authorList>
            <person name="Olsen J.L."/>
            <person name="Rouze P."/>
            <person name="Verhelst B."/>
            <person name="Lin Y.-C."/>
            <person name="Bayer T."/>
            <person name="Collen J."/>
            <person name="Dattolo E."/>
            <person name="De Paoli E."/>
            <person name="Dittami S."/>
            <person name="Maumus F."/>
            <person name="Michel G."/>
            <person name="Kersting A."/>
            <person name="Lauritano C."/>
            <person name="Lohaus R."/>
            <person name="Toepel M."/>
            <person name="Tonon T."/>
            <person name="Vanneste K."/>
            <person name="Amirebrahimi M."/>
            <person name="Brakel J."/>
            <person name="Bostroem C."/>
            <person name="Chovatia M."/>
            <person name="Grimwood J."/>
            <person name="Jenkins J.W."/>
            <person name="Jueterbock A."/>
            <person name="Mraz A."/>
            <person name="Stam W.T."/>
            <person name="Tice H."/>
            <person name="Bornberg-Bauer E."/>
            <person name="Green P.J."/>
            <person name="Pearson G.A."/>
            <person name="Procaccini G."/>
            <person name="Duarte C.M."/>
            <person name="Schmutz J."/>
            <person name="Reusch T.B.H."/>
            <person name="Van de Peer Y."/>
        </authorList>
    </citation>
    <scope>NUCLEOTIDE SEQUENCE [LARGE SCALE GENOMIC DNA]</scope>
    <source>
        <strain evidence="2">cv. Finnish</strain>
    </source>
</reference>
<evidence type="ECO:0000313" key="2">
    <source>
        <dbReference type="Proteomes" id="UP000036987"/>
    </source>
</evidence>
<gene>
    <name evidence="1" type="ORF">ZOSMA_135G00590</name>
</gene>
<dbReference type="Proteomes" id="UP000036987">
    <property type="component" value="Unassembled WGS sequence"/>
</dbReference>
<accession>A0A0K9PYZ2</accession>
<dbReference type="AlphaFoldDB" id="A0A0K9PYZ2"/>
<keyword evidence="2" id="KW-1185">Reference proteome</keyword>
<proteinExistence type="predicted"/>